<evidence type="ECO:0000259" key="13">
    <source>
        <dbReference type="PROSITE" id="PS50146"/>
    </source>
</evidence>
<protein>
    <submittedName>
        <fullName evidence="14">Diacylglycerol kinase</fullName>
        <ecNumber evidence="14">2.7.1.107</ecNumber>
    </submittedName>
</protein>
<dbReference type="NCBIfam" id="TIGR00147">
    <property type="entry name" value="YegS/Rv2252/BmrU family lipid kinase"/>
    <property type="match status" value="1"/>
</dbReference>
<dbReference type="InterPro" id="IPR017438">
    <property type="entry name" value="ATP-NAD_kinase_N"/>
</dbReference>
<dbReference type="STRING" id="39492.ERS852540_02171"/>
<dbReference type="InterPro" id="IPR005218">
    <property type="entry name" value="Diacylglycerol/lipid_kinase"/>
</dbReference>
<keyword evidence="5" id="KW-0479">Metal-binding</keyword>
<dbReference type="GO" id="GO:0004143">
    <property type="term" value="F:ATP-dependent diacylglycerol kinase activity"/>
    <property type="evidence" value="ECO:0007669"/>
    <property type="project" value="UniProtKB-EC"/>
</dbReference>
<evidence type="ECO:0000256" key="7">
    <source>
        <dbReference type="ARBA" id="ARBA00022777"/>
    </source>
</evidence>
<dbReference type="Pfam" id="PF00781">
    <property type="entry name" value="DAGK_cat"/>
    <property type="match status" value="1"/>
</dbReference>
<dbReference type="GO" id="GO:0005524">
    <property type="term" value="F:ATP binding"/>
    <property type="evidence" value="ECO:0007669"/>
    <property type="project" value="UniProtKB-KW"/>
</dbReference>
<dbReference type="PANTHER" id="PTHR12358">
    <property type="entry name" value="SPHINGOSINE KINASE"/>
    <property type="match status" value="1"/>
</dbReference>
<evidence type="ECO:0000256" key="12">
    <source>
        <dbReference type="ARBA" id="ARBA00023264"/>
    </source>
</evidence>
<feature type="domain" description="DAGKc" evidence="13">
    <location>
        <begin position="1"/>
        <end position="129"/>
    </location>
</feature>
<dbReference type="Gene3D" id="3.40.50.10330">
    <property type="entry name" value="Probable inorganic polyphosphate/atp-NAD kinase, domain 1"/>
    <property type="match status" value="1"/>
</dbReference>
<dbReference type="Pfam" id="PF19279">
    <property type="entry name" value="YegS_C"/>
    <property type="match status" value="1"/>
</dbReference>
<sequence>MKALLIVNPVSGKRRITGELVEIISRLEKGGYVTTVHVTERRGDATETARIHGGEYDVIVCCGGDGTLSETANGMIKGGHKTKIGYIPSGTTNDFAYGIGLSSDIMTAADDIVSGTPKAFDAGRFNEREFMYIASFGAFTQSSYDTPQNLKNAFGHFAYILSGIKELAEIKPYHMSVYDSDGILHEGDYIFGAACNATSVGGIIKLDENLVDLSDGVFEVMLVRCPKTPVQISLMAKALLSGNYDNEFLDFFHTKQLDIHSDEALPWSLDGEEADGGKDTHIEVLHEAVNIILPKKRG</sequence>
<evidence type="ECO:0000313" key="14">
    <source>
        <dbReference type="EMBL" id="CUQ90633.1"/>
    </source>
</evidence>
<dbReference type="InterPro" id="IPR045540">
    <property type="entry name" value="YegS/DAGK_C"/>
</dbReference>
<evidence type="ECO:0000256" key="2">
    <source>
        <dbReference type="ARBA" id="ARBA00005983"/>
    </source>
</evidence>
<dbReference type="SMART" id="SM00046">
    <property type="entry name" value="DAGKc"/>
    <property type="match status" value="1"/>
</dbReference>
<evidence type="ECO:0000256" key="8">
    <source>
        <dbReference type="ARBA" id="ARBA00022840"/>
    </source>
</evidence>
<comment type="cofactor">
    <cofactor evidence="1">
        <name>Mg(2+)</name>
        <dbReference type="ChEBI" id="CHEBI:18420"/>
    </cofactor>
</comment>
<comment type="similarity">
    <text evidence="2">Belongs to the diacylglycerol/lipid kinase family.</text>
</comment>
<dbReference type="OrthoDB" id="142078at2"/>
<dbReference type="Proteomes" id="UP000095662">
    <property type="component" value="Unassembled WGS sequence"/>
</dbReference>
<evidence type="ECO:0000256" key="5">
    <source>
        <dbReference type="ARBA" id="ARBA00022723"/>
    </source>
</evidence>
<evidence type="ECO:0000256" key="1">
    <source>
        <dbReference type="ARBA" id="ARBA00001946"/>
    </source>
</evidence>
<keyword evidence="9" id="KW-0460">Magnesium</keyword>
<dbReference type="SUPFAM" id="SSF111331">
    <property type="entry name" value="NAD kinase/diacylglycerol kinase-like"/>
    <property type="match status" value="1"/>
</dbReference>
<evidence type="ECO:0000256" key="4">
    <source>
        <dbReference type="ARBA" id="ARBA00022679"/>
    </source>
</evidence>
<evidence type="ECO:0000256" key="9">
    <source>
        <dbReference type="ARBA" id="ARBA00022842"/>
    </source>
</evidence>
<reference evidence="14 15" key="1">
    <citation type="submission" date="2015-09" db="EMBL/GenBank/DDBJ databases">
        <authorList>
            <consortium name="Pathogen Informatics"/>
        </authorList>
    </citation>
    <scope>NUCLEOTIDE SEQUENCE [LARGE SCALE GENOMIC DNA]</scope>
    <source>
        <strain evidence="14 15">2789STDY5834928</strain>
    </source>
</reference>
<keyword evidence="11" id="KW-0594">Phospholipid biosynthesis</keyword>
<dbReference type="AlphaFoldDB" id="A0A174ZTC2"/>
<evidence type="ECO:0000256" key="3">
    <source>
        <dbReference type="ARBA" id="ARBA00022516"/>
    </source>
</evidence>
<keyword evidence="12" id="KW-1208">Phospholipid metabolism</keyword>
<dbReference type="InterPro" id="IPR016064">
    <property type="entry name" value="NAD/diacylglycerol_kinase_sf"/>
</dbReference>
<keyword evidence="10" id="KW-0443">Lipid metabolism</keyword>
<dbReference type="GO" id="GO:0005886">
    <property type="term" value="C:plasma membrane"/>
    <property type="evidence" value="ECO:0007669"/>
    <property type="project" value="TreeGrafter"/>
</dbReference>
<evidence type="ECO:0000256" key="11">
    <source>
        <dbReference type="ARBA" id="ARBA00023209"/>
    </source>
</evidence>
<keyword evidence="7 14" id="KW-0418">Kinase</keyword>
<keyword evidence="4 14" id="KW-0808">Transferase</keyword>
<evidence type="ECO:0000256" key="6">
    <source>
        <dbReference type="ARBA" id="ARBA00022741"/>
    </source>
</evidence>
<proteinExistence type="inferred from homology"/>
<dbReference type="GO" id="GO:0046872">
    <property type="term" value="F:metal ion binding"/>
    <property type="evidence" value="ECO:0007669"/>
    <property type="project" value="UniProtKB-KW"/>
</dbReference>
<keyword evidence="8" id="KW-0067">ATP-binding</keyword>
<dbReference type="InterPro" id="IPR050187">
    <property type="entry name" value="Lipid_Phosphate_FormReg"/>
</dbReference>
<dbReference type="Gene3D" id="2.60.200.40">
    <property type="match status" value="1"/>
</dbReference>
<dbReference type="PROSITE" id="PS50146">
    <property type="entry name" value="DAGK"/>
    <property type="match status" value="1"/>
</dbReference>
<organism evidence="14 15">
    <name type="scientific">[Eubacterium] siraeum</name>
    <dbReference type="NCBI Taxonomy" id="39492"/>
    <lineage>
        <taxon>Bacteria</taxon>
        <taxon>Bacillati</taxon>
        <taxon>Bacillota</taxon>
        <taxon>Clostridia</taxon>
        <taxon>Eubacteriales</taxon>
        <taxon>Oscillospiraceae</taxon>
        <taxon>Oscillospiraceae incertae sedis</taxon>
    </lineage>
</organism>
<evidence type="ECO:0000313" key="15">
    <source>
        <dbReference type="Proteomes" id="UP000095662"/>
    </source>
</evidence>
<dbReference type="PANTHER" id="PTHR12358:SF106">
    <property type="entry name" value="LIPID KINASE YEGS"/>
    <property type="match status" value="1"/>
</dbReference>
<dbReference type="EMBL" id="CZBY01000021">
    <property type="protein sequence ID" value="CUQ90633.1"/>
    <property type="molecule type" value="Genomic_DNA"/>
</dbReference>
<keyword evidence="6" id="KW-0547">Nucleotide-binding</keyword>
<dbReference type="InterPro" id="IPR001206">
    <property type="entry name" value="Diacylglycerol_kinase_cat_dom"/>
</dbReference>
<dbReference type="EC" id="2.7.1.107" evidence="14"/>
<dbReference type="GO" id="GO:0008654">
    <property type="term" value="P:phospholipid biosynthetic process"/>
    <property type="evidence" value="ECO:0007669"/>
    <property type="project" value="UniProtKB-KW"/>
</dbReference>
<keyword evidence="3" id="KW-0444">Lipid biosynthesis</keyword>
<name>A0A174ZTC2_9FIRM</name>
<accession>A0A174ZTC2</accession>
<evidence type="ECO:0000256" key="10">
    <source>
        <dbReference type="ARBA" id="ARBA00023098"/>
    </source>
</evidence>
<gene>
    <name evidence="14" type="primary">dagK_1</name>
    <name evidence="14" type="ORF">ERS852540_02171</name>
</gene>